<proteinExistence type="predicted"/>
<protein>
    <recommendedName>
        <fullName evidence="3">F-box domain-containing protein</fullName>
    </recommendedName>
</protein>
<dbReference type="Proteomes" id="UP000800235">
    <property type="component" value="Unassembled WGS sequence"/>
</dbReference>
<comment type="caution">
    <text evidence="1">The sequence shown here is derived from an EMBL/GenBank/DDBJ whole genome shotgun (WGS) entry which is preliminary data.</text>
</comment>
<keyword evidence="2" id="KW-1185">Reference proteome</keyword>
<dbReference type="EMBL" id="MU007050">
    <property type="protein sequence ID" value="KAF2429077.1"/>
    <property type="molecule type" value="Genomic_DNA"/>
</dbReference>
<gene>
    <name evidence="1" type="ORF">EJ08DRAFT_662039</name>
</gene>
<organism evidence="1 2">
    <name type="scientific">Tothia fuscella</name>
    <dbReference type="NCBI Taxonomy" id="1048955"/>
    <lineage>
        <taxon>Eukaryota</taxon>
        <taxon>Fungi</taxon>
        <taxon>Dikarya</taxon>
        <taxon>Ascomycota</taxon>
        <taxon>Pezizomycotina</taxon>
        <taxon>Dothideomycetes</taxon>
        <taxon>Pleosporomycetidae</taxon>
        <taxon>Venturiales</taxon>
        <taxon>Cylindrosympodiaceae</taxon>
        <taxon>Tothia</taxon>
    </lineage>
</organism>
<accession>A0A9P4NP39</accession>
<evidence type="ECO:0000313" key="1">
    <source>
        <dbReference type="EMBL" id="KAF2429077.1"/>
    </source>
</evidence>
<sequence length="432" mass="48860">MARILDFDDYLLHEIYDHFSLHVLLHLTLVNRRLSKLAQDHIARHVDFALVSRSDALWQAIDTHPGFAEKVRRVSNGPLSRDMLDARSLKRLSSLTHLEVDVSEVELSHADIVELMFVGRVHTLHVRGTSEWPRISVGPVVQLPIYAAGSSTVERLTFTNLSIDDEAFRHLIHFLRKLKSLSCPLPLPTESSSSPDSTRKILQVLSPAMMQPFLSLFRPSLESINIKVGATASQVHDGSTLDLNHFQSLKTVVVSASCLFKLITTLDTPVLHTLGNILPTSIESLTVWSAQRSYSGRTANTNTEQIIYDRAVECILGLDFVPKRFWEAREIPPEKYAWILELTDFKRERLTSLRHVRLVEHITPLARKYARADEYVWVPQHLDRIEDPAGFTFEGIHFAIIVRTMMPRRACGFLKASGNSSAWNPGNWPGLG</sequence>
<reference evidence="1" key="1">
    <citation type="journal article" date="2020" name="Stud. Mycol.">
        <title>101 Dothideomycetes genomes: a test case for predicting lifestyles and emergence of pathogens.</title>
        <authorList>
            <person name="Haridas S."/>
            <person name="Albert R."/>
            <person name="Binder M."/>
            <person name="Bloem J."/>
            <person name="Labutti K."/>
            <person name="Salamov A."/>
            <person name="Andreopoulos B."/>
            <person name="Baker S."/>
            <person name="Barry K."/>
            <person name="Bills G."/>
            <person name="Bluhm B."/>
            <person name="Cannon C."/>
            <person name="Castanera R."/>
            <person name="Culley D."/>
            <person name="Daum C."/>
            <person name="Ezra D."/>
            <person name="Gonzalez J."/>
            <person name="Henrissat B."/>
            <person name="Kuo A."/>
            <person name="Liang C."/>
            <person name="Lipzen A."/>
            <person name="Lutzoni F."/>
            <person name="Magnuson J."/>
            <person name="Mondo S."/>
            <person name="Nolan M."/>
            <person name="Ohm R."/>
            <person name="Pangilinan J."/>
            <person name="Park H.-J."/>
            <person name="Ramirez L."/>
            <person name="Alfaro M."/>
            <person name="Sun H."/>
            <person name="Tritt A."/>
            <person name="Yoshinaga Y."/>
            <person name="Zwiers L.-H."/>
            <person name="Turgeon B."/>
            <person name="Goodwin S."/>
            <person name="Spatafora J."/>
            <person name="Crous P."/>
            <person name="Grigoriev I."/>
        </authorList>
    </citation>
    <scope>NUCLEOTIDE SEQUENCE</scope>
    <source>
        <strain evidence="1">CBS 130266</strain>
    </source>
</reference>
<evidence type="ECO:0008006" key="3">
    <source>
        <dbReference type="Google" id="ProtNLM"/>
    </source>
</evidence>
<evidence type="ECO:0000313" key="2">
    <source>
        <dbReference type="Proteomes" id="UP000800235"/>
    </source>
</evidence>
<name>A0A9P4NP39_9PEZI</name>
<dbReference type="AlphaFoldDB" id="A0A9P4NP39"/>